<evidence type="ECO:0000313" key="7">
    <source>
        <dbReference type="EMBL" id="UOO82830.1"/>
    </source>
</evidence>
<keyword evidence="8" id="KW-1185">Reference proteome</keyword>
<dbReference type="InterPro" id="IPR006260">
    <property type="entry name" value="TonB/TolA_C"/>
</dbReference>
<feature type="chain" id="PRO_5045228259" evidence="5">
    <location>
        <begin position="25"/>
        <end position="114"/>
    </location>
</feature>
<dbReference type="InterPro" id="IPR037682">
    <property type="entry name" value="TonB_C"/>
</dbReference>
<name>A0ABY4DVZ7_9NEIS</name>
<dbReference type="PROSITE" id="PS52015">
    <property type="entry name" value="TONB_CTD"/>
    <property type="match status" value="1"/>
</dbReference>
<sequence length="114" mass="12837">MNIQKLCSTCLAFTLLTGAQTALANDILFYQKASEAHTPISGNVAMRLTLDTDGRTRNVHIIRSSGSPHTDRLAVEWMQRQTMQPVTQNNRPIEFSFVKEIKFSHTDTLITGMR</sequence>
<gene>
    <name evidence="7" type="ORF">LVJ83_05055</name>
</gene>
<comment type="subcellular location">
    <subcellularLocation>
        <location evidence="1">Membrane</location>
        <topology evidence="1">Single-pass membrane protein</topology>
    </subcellularLocation>
</comment>
<accession>A0ABY4DVZ7</accession>
<reference evidence="7 8" key="1">
    <citation type="journal article" date="2022" name="Res Sq">
        <title>Evolution of multicellular longitudinally dividing oral cavity symbionts (Neisseriaceae).</title>
        <authorList>
            <person name="Nyongesa S."/>
            <person name="Weber P."/>
            <person name="Bernet E."/>
            <person name="Pullido F."/>
            <person name="Nieckarz M."/>
            <person name="Delaby M."/>
            <person name="Nieves C."/>
            <person name="Viehboeck T."/>
            <person name="Krause N."/>
            <person name="Rivera-Millot A."/>
            <person name="Nakamura A."/>
            <person name="Vischer N."/>
            <person name="VanNieuwenhze M."/>
            <person name="Brun Y."/>
            <person name="Cava F."/>
            <person name="Bulgheresi S."/>
            <person name="Veyrier F."/>
        </authorList>
    </citation>
    <scope>NUCLEOTIDE SEQUENCE [LARGE SCALE GENOMIC DNA]</scope>
    <source>
        <strain evidence="7 8">CCUG 63373m</strain>
    </source>
</reference>
<evidence type="ECO:0000259" key="6">
    <source>
        <dbReference type="PROSITE" id="PS52015"/>
    </source>
</evidence>
<evidence type="ECO:0000256" key="1">
    <source>
        <dbReference type="ARBA" id="ARBA00004167"/>
    </source>
</evidence>
<feature type="domain" description="TonB C-terminal" evidence="6">
    <location>
        <begin position="16"/>
        <end position="112"/>
    </location>
</feature>
<evidence type="ECO:0000256" key="4">
    <source>
        <dbReference type="ARBA" id="ARBA00023136"/>
    </source>
</evidence>
<dbReference type="Gene3D" id="3.30.1150.10">
    <property type="match status" value="1"/>
</dbReference>
<dbReference type="EMBL" id="CP091508">
    <property type="protein sequence ID" value="UOO82830.1"/>
    <property type="molecule type" value="Genomic_DNA"/>
</dbReference>
<dbReference type="Pfam" id="PF03544">
    <property type="entry name" value="TonB_C"/>
    <property type="match status" value="1"/>
</dbReference>
<evidence type="ECO:0000313" key="8">
    <source>
        <dbReference type="Proteomes" id="UP000829817"/>
    </source>
</evidence>
<keyword evidence="3" id="KW-1133">Transmembrane helix</keyword>
<dbReference type="NCBIfam" id="TIGR01352">
    <property type="entry name" value="tonB_Cterm"/>
    <property type="match status" value="1"/>
</dbReference>
<dbReference type="Proteomes" id="UP000829817">
    <property type="component" value="Chromosome"/>
</dbReference>
<keyword evidence="4" id="KW-0472">Membrane</keyword>
<keyword evidence="5" id="KW-0732">Signal</keyword>
<feature type="signal peptide" evidence="5">
    <location>
        <begin position="1"/>
        <end position="24"/>
    </location>
</feature>
<protein>
    <submittedName>
        <fullName evidence="7">Energy transducer TonB</fullName>
    </submittedName>
</protein>
<evidence type="ECO:0000256" key="5">
    <source>
        <dbReference type="SAM" id="SignalP"/>
    </source>
</evidence>
<evidence type="ECO:0000256" key="2">
    <source>
        <dbReference type="ARBA" id="ARBA00022692"/>
    </source>
</evidence>
<keyword evidence="2" id="KW-0812">Transmembrane</keyword>
<evidence type="ECO:0000256" key="3">
    <source>
        <dbReference type="ARBA" id="ARBA00022989"/>
    </source>
</evidence>
<organism evidence="7 8">
    <name type="scientific">Uruburuella testudinis</name>
    <dbReference type="NCBI Taxonomy" id="1282863"/>
    <lineage>
        <taxon>Bacteria</taxon>
        <taxon>Pseudomonadati</taxon>
        <taxon>Pseudomonadota</taxon>
        <taxon>Betaproteobacteria</taxon>
        <taxon>Neisseriales</taxon>
        <taxon>Neisseriaceae</taxon>
        <taxon>Uruburuella</taxon>
    </lineage>
</organism>
<dbReference type="RefSeq" id="WP_244786917.1">
    <property type="nucleotide sequence ID" value="NZ_CP091508.1"/>
</dbReference>
<dbReference type="SUPFAM" id="SSF74653">
    <property type="entry name" value="TolA/TonB C-terminal domain"/>
    <property type="match status" value="1"/>
</dbReference>
<proteinExistence type="predicted"/>